<name>A0A6A8D8F0_9BACI</name>
<proteinExistence type="predicted"/>
<gene>
    <name evidence="1" type="ORF">GH741_05015</name>
</gene>
<evidence type="ECO:0000313" key="2">
    <source>
        <dbReference type="Proteomes" id="UP000799092"/>
    </source>
</evidence>
<dbReference type="Pfam" id="PF05768">
    <property type="entry name" value="Glrx-like"/>
    <property type="match status" value="1"/>
</dbReference>
<dbReference type="EMBL" id="WJNG01000003">
    <property type="protein sequence ID" value="MRH42035.1"/>
    <property type="molecule type" value="Genomic_DNA"/>
</dbReference>
<organism evidence="1 2">
    <name type="scientific">Aquibacillus halophilus</name>
    <dbReference type="NCBI Taxonomy" id="930132"/>
    <lineage>
        <taxon>Bacteria</taxon>
        <taxon>Bacillati</taxon>
        <taxon>Bacillota</taxon>
        <taxon>Bacilli</taxon>
        <taxon>Bacillales</taxon>
        <taxon>Bacillaceae</taxon>
        <taxon>Aquibacillus</taxon>
    </lineage>
</organism>
<dbReference type="InterPro" id="IPR036249">
    <property type="entry name" value="Thioredoxin-like_sf"/>
</dbReference>
<reference evidence="1" key="1">
    <citation type="submission" date="2019-11" db="EMBL/GenBank/DDBJ databases">
        <authorList>
            <person name="Li J."/>
        </authorList>
    </citation>
    <scope>NUCLEOTIDE SEQUENCE</scope>
    <source>
        <strain evidence="1">B6B</strain>
    </source>
</reference>
<dbReference type="SUPFAM" id="SSF52833">
    <property type="entry name" value="Thioredoxin-like"/>
    <property type="match status" value="1"/>
</dbReference>
<dbReference type="PROSITE" id="PS51354">
    <property type="entry name" value="GLUTAREDOXIN_2"/>
    <property type="match status" value="1"/>
</dbReference>
<dbReference type="AlphaFoldDB" id="A0A6A8D8F0"/>
<accession>A0A6A8D8F0</accession>
<dbReference type="RefSeq" id="WP_338079248.1">
    <property type="nucleotide sequence ID" value="NZ_WJNG01000003.1"/>
</dbReference>
<sequence length="83" mass="10064">MKTVTFYTKQNCPLCDEAKQLLYLLKDEFNFEFDEIDIYTNDQLLEQYQLMIPVVSIDGQDVDYGQINYDFLRQDFVNRYQKK</sequence>
<keyword evidence="2" id="KW-1185">Reference proteome</keyword>
<evidence type="ECO:0000313" key="1">
    <source>
        <dbReference type="EMBL" id="MRH42035.1"/>
    </source>
</evidence>
<dbReference type="PANTHER" id="PTHR33558">
    <property type="entry name" value="GLUTAREDOXIN-LIKE PROTEIN C5ORF63 HOMOLOG"/>
    <property type="match status" value="1"/>
</dbReference>
<dbReference type="Gene3D" id="3.40.30.10">
    <property type="entry name" value="Glutaredoxin"/>
    <property type="match status" value="1"/>
</dbReference>
<protein>
    <submittedName>
        <fullName evidence="1">Glutaredoxin family protein</fullName>
    </submittedName>
</protein>
<dbReference type="InterPro" id="IPR008554">
    <property type="entry name" value="Glutaredoxin-like"/>
</dbReference>
<comment type="caution">
    <text evidence="1">The sequence shown here is derived from an EMBL/GenBank/DDBJ whole genome shotgun (WGS) entry which is preliminary data.</text>
</comment>
<dbReference type="PANTHER" id="PTHR33558:SF1">
    <property type="entry name" value="GLUTAREDOXIN-LIKE PROTEIN C5ORF63 HOMOLOG"/>
    <property type="match status" value="1"/>
</dbReference>
<dbReference type="InterPro" id="IPR052565">
    <property type="entry name" value="Glutaredoxin-like_YDR286C"/>
</dbReference>
<dbReference type="Proteomes" id="UP000799092">
    <property type="component" value="Unassembled WGS sequence"/>
</dbReference>